<dbReference type="AlphaFoldDB" id="A0A7W3LQT5"/>
<keyword evidence="7" id="KW-1185">Reference proteome</keyword>
<reference evidence="6 7" key="1">
    <citation type="submission" date="2020-08" db="EMBL/GenBank/DDBJ databases">
        <title>Genomic Encyclopedia of Type Strains, Phase IV (KMG-IV): sequencing the most valuable type-strain genomes for metagenomic binning, comparative biology and taxonomic classification.</title>
        <authorList>
            <person name="Goeker M."/>
        </authorList>
    </citation>
    <scope>NUCLEOTIDE SEQUENCE [LARGE SCALE GENOMIC DNA]</scope>
    <source>
        <strain evidence="6 7">DSM 44197</strain>
    </source>
</reference>
<dbReference type="InterPro" id="IPR016032">
    <property type="entry name" value="Sig_transdc_resp-reg_C-effctor"/>
</dbReference>
<dbReference type="PROSITE" id="PS00622">
    <property type="entry name" value="HTH_LUXR_1"/>
    <property type="match status" value="1"/>
</dbReference>
<evidence type="ECO:0000256" key="3">
    <source>
        <dbReference type="ARBA" id="ARBA00023163"/>
    </source>
</evidence>
<dbReference type="Pfam" id="PF00196">
    <property type="entry name" value="GerE"/>
    <property type="match status" value="1"/>
</dbReference>
<organism evidence="6 7">
    <name type="scientific">Actinomadura namibiensis</name>
    <dbReference type="NCBI Taxonomy" id="182080"/>
    <lineage>
        <taxon>Bacteria</taxon>
        <taxon>Bacillati</taxon>
        <taxon>Actinomycetota</taxon>
        <taxon>Actinomycetes</taxon>
        <taxon>Streptosporangiales</taxon>
        <taxon>Thermomonosporaceae</taxon>
        <taxon>Actinomadura</taxon>
    </lineage>
</organism>
<dbReference type="PRINTS" id="PR00038">
    <property type="entry name" value="HTHLUXR"/>
</dbReference>
<feature type="region of interest" description="Disordered" evidence="4">
    <location>
        <begin position="1"/>
        <end position="20"/>
    </location>
</feature>
<evidence type="ECO:0000256" key="4">
    <source>
        <dbReference type="SAM" id="MobiDB-lite"/>
    </source>
</evidence>
<dbReference type="GO" id="GO:0006355">
    <property type="term" value="P:regulation of DNA-templated transcription"/>
    <property type="evidence" value="ECO:0007669"/>
    <property type="project" value="InterPro"/>
</dbReference>
<dbReference type="PROSITE" id="PS50043">
    <property type="entry name" value="HTH_LUXR_2"/>
    <property type="match status" value="1"/>
</dbReference>
<name>A0A7W3LQT5_ACTNM</name>
<dbReference type="InterPro" id="IPR036388">
    <property type="entry name" value="WH-like_DNA-bd_sf"/>
</dbReference>
<keyword evidence="3" id="KW-0804">Transcription</keyword>
<dbReference type="PANTHER" id="PTHR44688:SF16">
    <property type="entry name" value="DNA-BINDING TRANSCRIPTIONAL ACTIVATOR DEVR_DOSR"/>
    <property type="match status" value="1"/>
</dbReference>
<accession>A0A7W3LQT5</accession>
<dbReference type="SUPFAM" id="SSF46894">
    <property type="entry name" value="C-terminal effector domain of the bipartite response regulators"/>
    <property type="match status" value="1"/>
</dbReference>
<dbReference type="PANTHER" id="PTHR44688">
    <property type="entry name" value="DNA-BINDING TRANSCRIPTIONAL ACTIVATOR DEVR_DOSR"/>
    <property type="match status" value="1"/>
</dbReference>
<evidence type="ECO:0000256" key="1">
    <source>
        <dbReference type="ARBA" id="ARBA00023015"/>
    </source>
</evidence>
<evidence type="ECO:0000313" key="6">
    <source>
        <dbReference type="EMBL" id="MBA8952593.1"/>
    </source>
</evidence>
<dbReference type="GO" id="GO:0003677">
    <property type="term" value="F:DNA binding"/>
    <property type="evidence" value="ECO:0007669"/>
    <property type="project" value="UniProtKB-KW"/>
</dbReference>
<proteinExistence type="predicted"/>
<evidence type="ECO:0000259" key="5">
    <source>
        <dbReference type="PROSITE" id="PS50043"/>
    </source>
</evidence>
<protein>
    <submittedName>
        <fullName evidence="6">DNA-binding CsgD family transcriptional regulator</fullName>
    </submittedName>
</protein>
<evidence type="ECO:0000313" key="7">
    <source>
        <dbReference type="Proteomes" id="UP000572680"/>
    </source>
</evidence>
<sequence>MRDLLLAAPPVPPAEEPTGSQLTAQERRILPLIGQGHSNRHIARTMGISEKTVKNHIYSIFRKLGVHSRTEAAVVALKHGWLEHDLHRWPPADGARSRPGARPAAPSGLILCRLPCEWATAHVRRPGVARDR</sequence>
<feature type="domain" description="HTH luxR-type" evidence="5">
    <location>
        <begin position="15"/>
        <end position="80"/>
    </location>
</feature>
<dbReference type="CDD" id="cd06170">
    <property type="entry name" value="LuxR_C_like"/>
    <property type="match status" value="1"/>
</dbReference>
<gene>
    <name evidence="6" type="ORF">HNR61_004239</name>
</gene>
<dbReference type="Proteomes" id="UP000572680">
    <property type="component" value="Unassembled WGS sequence"/>
</dbReference>
<keyword evidence="2 6" id="KW-0238">DNA-binding</keyword>
<comment type="caution">
    <text evidence="6">The sequence shown here is derived from an EMBL/GenBank/DDBJ whole genome shotgun (WGS) entry which is preliminary data.</text>
</comment>
<evidence type="ECO:0000256" key="2">
    <source>
        <dbReference type="ARBA" id="ARBA00023125"/>
    </source>
</evidence>
<dbReference type="Gene3D" id="1.10.10.10">
    <property type="entry name" value="Winged helix-like DNA-binding domain superfamily/Winged helix DNA-binding domain"/>
    <property type="match status" value="1"/>
</dbReference>
<dbReference type="InterPro" id="IPR000792">
    <property type="entry name" value="Tscrpt_reg_LuxR_C"/>
</dbReference>
<dbReference type="SMART" id="SM00421">
    <property type="entry name" value="HTH_LUXR"/>
    <property type="match status" value="1"/>
</dbReference>
<keyword evidence="1" id="KW-0805">Transcription regulation</keyword>
<dbReference type="RefSeq" id="WP_182844867.1">
    <property type="nucleotide sequence ID" value="NZ_BAAALP010000005.1"/>
</dbReference>
<dbReference type="EMBL" id="JACJIA010000005">
    <property type="protein sequence ID" value="MBA8952593.1"/>
    <property type="molecule type" value="Genomic_DNA"/>
</dbReference>